<dbReference type="InterPro" id="IPR018656">
    <property type="entry name" value="DUF2087"/>
</dbReference>
<keyword evidence="2" id="KW-0238">DNA-binding</keyword>
<dbReference type="InterPro" id="IPR051081">
    <property type="entry name" value="HTH_MetalResp_TranReg"/>
</dbReference>
<dbReference type="GO" id="GO:0003677">
    <property type="term" value="F:DNA binding"/>
    <property type="evidence" value="ECO:0007669"/>
    <property type="project" value="UniProtKB-KW"/>
</dbReference>
<dbReference type="Proteomes" id="UP000030528">
    <property type="component" value="Unassembled WGS sequence"/>
</dbReference>
<dbReference type="Gene3D" id="1.10.10.10">
    <property type="entry name" value="Winged helix-like DNA-binding domain superfamily/Winged helix DNA-binding domain"/>
    <property type="match status" value="1"/>
</dbReference>
<evidence type="ECO:0000313" key="6">
    <source>
        <dbReference type="Proteomes" id="UP000030528"/>
    </source>
</evidence>
<name>A0A0A5GI02_9BACI</name>
<dbReference type="InterPro" id="IPR011991">
    <property type="entry name" value="ArsR-like_HTH"/>
</dbReference>
<reference evidence="5 6" key="1">
    <citation type="submission" date="2013-08" db="EMBL/GenBank/DDBJ databases">
        <authorList>
            <person name="Huang J."/>
            <person name="Wang G."/>
        </authorList>
    </citation>
    <scope>NUCLEOTIDE SEQUENCE [LARGE SCALE GENOMIC DNA]</scope>
    <source>
        <strain evidence="5 6">JSM 076056</strain>
    </source>
</reference>
<comment type="caution">
    <text evidence="5">The sequence shown here is derived from an EMBL/GenBank/DDBJ whole genome shotgun (WGS) entry which is preliminary data.</text>
</comment>
<dbReference type="InterPro" id="IPR001845">
    <property type="entry name" value="HTH_ArsR_DNA-bd_dom"/>
</dbReference>
<evidence type="ECO:0000256" key="3">
    <source>
        <dbReference type="ARBA" id="ARBA00023163"/>
    </source>
</evidence>
<evidence type="ECO:0000259" key="4">
    <source>
        <dbReference type="PROSITE" id="PS50987"/>
    </source>
</evidence>
<accession>A0A0A5GI02</accession>
<dbReference type="GO" id="GO:0003700">
    <property type="term" value="F:DNA-binding transcription factor activity"/>
    <property type="evidence" value="ECO:0007669"/>
    <property type="project" value="InterPro"/>
</dbReference>
<dbReference type="SUPFAM" id="SSF46785">
    <property type="entry name" value="Winged helix' DNA-binding domain"/>
    <property type="match status" value="1"/>
</dbReference>
<dbReference type="PROSITE" id="PS50987">
    <property type="entry name" value="HTH_ARSR_2"/>
    <property type="match status" value="1"/>
</dbReference>
<dbReference type="eggNOG" id="COG3860">
    <property type="taxonomic scope" value="Bacteria"/>
</dbReference>
<dbReference type="RefSeq" id="WP_026800646.1">
    <property type="nucleotide sequence ID" value="NZ_AULI01000009.1"/>
</dbReference>
<organism evidence="5 6">
    <name type="scientific">Pontibacillus halophilus JSM 076056 = DSM 19796</name>
    <dbReference type="NCBI Taxonomy" id="1385510"/>
    <lineage>
        <taxon>Bacteria</taxon>
        <taxon>Bacillati</taxon>
        <taxon>Bacillota</taxon>
        <taxon>Bacilli</taxon>
        <taxon>Bacillales</taxon>
        <taxon>Bacillaceae</taxon>
        <taxon>Pontibacillus</taxon>
    </lineage>
</organism>
<protein>
    <submittedName>
        <fullName evidence="5">ArsR family transcriptional regulator</fullName>
    </submittedName>
</protein>
<dbReference type="Pfam" id="PF09860">
    <property type="entry name" value="DUF2087"/>
    <property type="match status" value="1"/>
</dbReference>
<evidence type="ECO:0000313" key="5">
    <source>
        <dbReference type="EMBL" id="KGX91629.1"/>
    </source>
</evidence>
<keyword evidence="3" id="KW-0804">Transcription</keyword>
<feature type="domain" description="HTH arsR-type" evidence="4">
    <location>
        <begin position="1"/>
        <end position="92"/>
    </location>
</feature>
<dbReference type="SMART" id="SM00418">
    <property type="entry name" value="HTH_ARSR"/>
    <property type="match status" value="1"/>
</dbReference>
<keyword evidence="1" id="KW-0805">Transcription regulation</keyword>
<keyword evidence="6" id="KW-1185">Reference proteome</keyword>
<dbReference type="InterPro" id="IPR036388">
    <property type="entry name" value="WH-like_DNA-bd_sf"/>
</dbReference>
<dbReference type="STRING" id="1385510.GCA_000425205_02299"/>
<dbReference type="PANTHER" id="PTHR33154">
    <property type="entry name" value="TRANSCRIPTIONAL REGULATOR, ARSR FAMILY"/>
    <property type="match status" value="1"/>
</dbReference>
<evidence type="ECO:0000256" key="1">
    <source>
        <dbReference type="ARBA" id="ARBA00023015"/>
    </source>
</evidence>
<dbReference type="OrthoDB" id="529288at2"/>
<gene>
    <name evidence="5" type="ORF">N781_03885</name>
</gene>
<proteinExistence type="predicted"/>
<dbReference type="eggNOG" id="COG0640">
    <property type="taxonomic scope" value="Bacteria"/>
</dbReference>
<dbReference type="Pfam" id="PF01022">
    <property type="entry name" value="HTH_5"/>
    <property type="match status" value="1"/>
</dbReference>
<dbReference type="AlphaFoldDB" id="A0A0A5GI02"/>
<dbReference type="NCBIfam" id="NF033788">
    <property type="entry name" value="HTH_metalloreg"/>
    <property type="match status" value="1"/>
</dbReference>
<dbReference type="CDD" id="cd00090">
    <property type="entry name" value="HTH_ARSR"/>
    <property type="match status" value="1"/>
</dbReference>
<sequence>MQLDKLVNYHKTLGDPTRIRIVVLLKQGPLHGTALAHKLNLKTPTITHHMSKLRNAGLVYERRERNTIYFHLDRNKLEHMANAVLSIGEETKRMEEMSVTSDQKLSIVKNFFDKEGRLKQLPSQQKKKLVVLAYMLERLDKNRTYTEQEVNEYIQQYHEDYATIRREWVMHHFMYREHQIYELNPLELWPVTYSSSS</sequence>
<dbReference type="EMBL" id="AVPE01000009">
    <property type="protein sequence ID" value="KGX91629.1"/>
    <property type="molecule type" value="Genomic_DNA"/>
</dbReference>
<dbReference type="InterPro" id="IPR036390">
    <property type="entry name" value="WH_DNA-bd_sf"/>
</dbReference>
<evidence type="ECO:0000256" key="2">
    <source>
        <dbReference type="ARBA" id="ARBA00023125"/>
    </source>
</evidence>
<dbReference type="PRINTS" id="PR00778">
    <property type="entry name" value="HTHARSR"/>
</dbReference>
<dbReference type="PANTHER" id="PTHR33154:SF35">
    <property type="entry name" value="TRANSCRIPTIONAL REGULATOR, ARSR FAMILY"/>
    <property type="match status" value="1"/>
</dbReference>